<dbReference type="PANTHER" id="PTHR22916">
    <property type="entry name" value="GLYCOSYLTRANSFERASE"/>
    <property type="match status" value="1"/>
</dbReference>
<dbReference type="Gene3D" id="3.90.550.10">
    <property type="entry name" value="Spore Coat Polysaccharide Biosynthesis Protein SpsA, Chain A"/>
    <property type="match status" value="1"/>
</dbReference>
<name>A0ABW3IIW0_9FLAO</name>
<dbReference type="Pfam" id="PF00535">
    <property type="entry name" value="Glycos_transf_2"/>
    <property type="match status" value="1"/>
</dbReference>
<dbReference type="GO" id="GO:0016757">
    <property type="term" value="F:glycosyltransferase activity"/>
    <property type="evidence" value="ECO:0007669"/>
    <property type="project" value="UniProtKB-KW"/>
</dbReference>
<sequence length="304" mass="34990">MVSVFMLTYNQEEFISQAIDGVLSQKTSFKYQLVIGEDCSTDGTREICQKYAEAHPEKIKLILNDENIGLGANYVKTYAACRGKYVAICDGDDYWTDPLKLQKQVDFLESNSDYDVIFTNNENLYPAGKKHVRNISKIPGTSSFRELVFGNYIASVTVLFRKRKLSAFLEDLIKDLPYGDWPTYLWVTKEGGKIHFLNDVTSVYRKDSGTSAVLRRSKSRIGEVNLTILQYLKRLPEFVDFLPEIEQAILKLKTGLMASYFREDKISKSIKLWFDLKKKTGFLGPTRTYIYLIKLKLKKKVQKI</sequence>
<dbReference type="SUPFAM" id="SSF53448">
    <property type="entry name" value="Nucleotide-diphospho-sugar transferases"/>
    <property type="match status" value="1"/>
</dbReference>
<accession>A0ABW3IIW0</accession>
<evidence type="ECO:0000259" key="1">
    <source>
        <dbReference type="Pfam" id="PF00535"/>
    </source>
</evidence>
<comment type="caution">
    <text evidence="2">The sequence shown here is derived from an EMBL/GenBank/DDBJ whole genome shotgun (WGS) entry which is preliminary data.</text>
</comment>
<reference evidence="3" key="1">
    <citation type="journal article" date="2019" name="Int. J. Syst. Evol. Microbiol.">
        <title>The Global Catalogue of Microorganisms (GCM) 10K type strain sequencing project: providing services to taxonomists for standard genome sequencing and annotation.</title>
        <authorList>
            <consortium name="The Broad Institute Genomics Platform"/>
            <consortium name="The Broad Institute Genome Sequencing Center for Infectious Disease"/>
            <person name="Wu L."/>
            <person name="Ma J."/>
        </authorList>
    </citation>
    <scope>NUCLEOTIDE SEQUENCE [LARGE SCALE GENOMIC DNA]</scope>
    <source>
        <strain evidence="3">CCUG 60898</strain>
    </source>
</reference>
<feature type="domain" description="Glycosyltransferase 2-like" evidence="1">
    <location>
        <begin position="3"/>
        <end position="122"/>
    </location>
</feature>
<proteinExistence type="predicted"/>
<evidence type="ECO:0000313" key="2">
    <source>
        <dbReference type="EMBL" id="MFD0977929.1"/>
    </source>
</evidence>
<protein>
    <submittedName>
        <fullName evidence="2">Glycosyltransferase</fullName>
        <ecNumber evidence="2">2.4.-.-</ecNumber>
    </submittedName>
</protein>
<evidence type="ECO:0000313" key="3">
    <source>
        <dbReference type="Proteomes" id="UP001597100"/>
    </source>
</evidence>
<organism evidence="2 3">
    <name type="scientific">Salinimicrobium gaetbulicola</name>
    <dbReference type="NCBI Taxonomy" id="999702"/>
    <lineage>
        <taxon>Bacteria</taxon>
        <taxon>Pseudomonadati</taxon>
        <taxon>Bacteroidota</taxon>
        <taxon>Flavobacteriia</taxon>
        <taxon>Flavobacteriales</taxon>
        <taxon>Flavobacteriaceae</taxon>
        <taxon>Salinimicrobium</taxon>
    </lineage>
</organism>
<dbReference type="EMBL" id="JBHTJP010000035">
    <property type="protein sequence ID" value="MFD0977929.1"/>
    <property type="molecule type" value="Genomic_DNA"/>
</dbReference>
<gene>
    <name evidence="2" type="ORF">ACFQ1G_14120</name>
</gene>
<dbReference type="PANTHER" id="PTHR22916:SF3">
    <property type="entry name" value="UDP-GLCNAC:BETAGAL BETA-1,3-N-ACETYLGLUCOSAMINYLTRANSFERASE-LIKE PROTEIN 1"/>
    <property type="match status" value="1"/>
</dbReference>
<dbReference type="RefSeq" id="WP_380740618.1">
    <property type="nucleotide sequence ID" value="NZ_JBHTJP010000035.1"/>
</dbReference>
<dbReference type="Proteomes" id="UP001597100">
    <property type="component" value="Unassembled WGS sequence"/>
</dbReference>
<keyword evidence="3" id="KW-1185">Reference proteome</keyword>
<keyword evidence="2" id="KW-0328">Glycosyltransferase</keyword>
<keyword evidence="2" id="KW-0808">Transferase</keyword>
<dbReference type="InterPro" id="IPR001173">
    <property type="entry name" value="Glyco_trans_2-like"/>
</dbReference>
<dbReference type="EC" id="2.4.-.-" evidence="2"/>
<dbReference type="InterPro" id="IPR029044">
    <property type="entry name" value="Nucleotide-diphossugar_trans"/>
</dbReference>